<dbReference type="EMBL" id="DACTCB010000005">
    <property type="protein sequence ID" value="HAT4307582.1"/>
    <property type="molecule type" value="Genomic_DNA"/>
</dbReference>
<accession>A0A8H9QWV6</accession>
<dbReference type="SUPFAM" id="SSF46689">
    <property type="entry name" value="Homeodomain-like"/>
    <property type="match status" value="2"/>
</dbReference>
<organism evidence="9">
    <name type="scientific">Clostridium perfringens</name>
    <dbReference type="NCBI Taxonomy" id="1502"/>
    <lineage>
        <taxon>Bacteria</taxon>
        <taxon>Bacillati</taxon>
        <taxon>Bacillota</taxon>
        <taxon>Clostridia</taxon>
        <taxon>Eubacteriales</taxon>
        <taxon>Clostridiaceae</taxon>
        <taxon>Clostridium</taxon>
    </lineage>
</organism>
<dbReference type="InterPro" id="IPR011006">
    <property type="entry name" value="CheY-like_superfamily"/>
</dbReference>
<dbReference type="Gene3D" id="1.10.10.60">
    <property type="entry name" value="Homeodomain-like"/>
    <property type="match status" value="2"/>
</dbReference>
<dbReference type="PROSITE" id="PS50110">
    <property type="entry name" value="RESPONSE_REGULATORY"/>
    <property type="match status" value="1"/>
</dbReference>
<sequence length="250" mass="28769">MVSIMVADDEQLERSVLIAILKKNLRVKEIIEARNGKEALELNRELNPDIIIMDIKMPGINGIKALELIKKENPNKEIIMLTAYDDFEFIHKVLVLGGSDYILKPIKPDKIMEIVDNIIDKVENKRIELGDKKHIDEKYSDSSLTNEEKIVDKVSKYIYDNMDKMLKLEELASICNLSPGYFSRIFKKETGKTVITYINEKKVERAKKLLKESKEPIINISLDLGFDDCGYFIRVFKKITGLTPKAFREG</sequence>
<feature type="modified residue" description="4-aspartylphosphate" evidence="6">
    <location>
        <position position="54"/>
    </location>
</feature>
<dbReference type="PANTHER" id="PTHR43280:SF28">
    <property type="entry name" value="HTH-TYPE TRANSCRIPTIONAL ACTIVATOR RHAS"/>
    <property type="match status" value="1"/>
</dbReference>
<evidence type="ECO:0000256" key="5">
    <source>
        <dbReference type="ARBA" id="ARBA00024867"/>
    </source>
</evidence>
<dbReference type="PROSITE" id="PS01124">
    <property type="entry name" value="HTH_ARAC_FAMILY_2"/>
    <property type="match status" value="1"/>
</dbReference>
<evidence type="ECO:0000256" key="2">
    <source>
        <dbReference type="ARBA" id="ARBA00023015"/>
    </source>
</evidence>
<keyword evidence="2" id="KW-0805">Transcription regulation</keyword>
<evidence type="ECO:0000256" key="4">
    <source>
        <dbReference type="ARBA" id="ARBA00023163"/>
    </source>
</evidence>
<dbReference type="CDD" id="cd17536">
    <property type="entry name" value="REC_YesN-like"/>
    <property type="match status" value="1"/>
</dbReference>
<gene>
    <name evidence="9" type="ORF">I9080_001367</name>
</gene>
<dbReference type="InterPro" id="IPR018060">
    <property type="entry name" value="HTH_AraC"/>
</dbReference>
<dbReference type="InterPro" id="IPR020449">
    <property type="entry name" value="Tscrpt_reg_AraC-type_HTH"/>
</dbReference>
<dbReference type="PANTHER" id="PTHR43280">
    <property type="entry name" value="ARAC-FAMILY TRANSCRIPTIONAL REGULATOR"/>
    <property type="match status" value="1"/>
</dbReference>
<dbReference type="InterPro" id="IPR009057">
    <property type="entry name" value="Homeodomain-like_sf"/>
</dbReference>
<comment type="function">
    <text evidence="5">May play the central regulatory role in sporulation. It may be an element of the effector pathway responsible for the activation of sporulation genes in response to nutritional stress. Spo0A may act in concert with spo0H (a sigma factor) to control the expression of some genes that are critical to the sporulation process.</text>
</comment>
<feature type="domain" description="HTH araC/xylS-type" evidence="7">
    <location>
        <begin position="152"/>
        <end position="250"/>
    </location>
</feature>
<dbReference type="Gene3D" id="3.40.50.2300">
    <property type="match status" value="1"/>
</dbReference>
<dbReference type="GO" id="GO:0000160">
    <property type="term" value="P:phosphorelay signal transduction system"/>
    <property type="evidence" value="ECO:0007669"/>
    <property type="project" value="InterPro"/>
</dbReference>
<reference evidence="9" key="2">
    <citation type="submission" date="2020-07" db="EMBL/GenBank/DDBJ databases">
        <authorList>
            <consortium name="NCBI Pathogen Detection Project"/>
        </authorList>
    </citation>
    <scope>NUCLEOTIDE SEQUENCE</scope>
    <source>
        <strain evidence="9">C8</strain>
    </source>
</reference>
<keyword evidence="3" id="KW-0238">DNA-binding</keyword>
<evidence type="ECO:0000256" key="1">
    <source>
        <dbReference type="ARBA" id="ARBA00018672"/>
    </source>
</evidence>
<proteinExistence type="predicted"/>
<protein>
    <recommendedName>
        <fullName evidence="1">Stage 0 sporulation protein A homolog</fullName>
    </recommendedName>
</protein>
<dbReference type="GO" id="GO:0043565">
    <property type="term" value="F:sequence-specific DNA binding"/>
    <property type="evidence" value="ECO:0007669"/>
    <property type="project" value="InterPro"/>
</dbReference>
<dbReference type="SMART" id="SM00448">
    <property type="entry name" value="REC"/>
    <property type="match status" value="1"/>
</dbReference>
<evidence type="ECO:0000313" key="9">
    <source>
        <dbReference type="EMBL" id="HAT4307582.1"/>
    </source>
</evidence>
<evidence type="ECO:0000256" key="3">
    <source>
        <dbReference type="ARBA" id="ARBA00023125"/>
    </source>
</evidence>
<dbReference type="SMART" id="SM00342">
    <property type="entry name" value="HTH_ARAC"/>
    <property type="match status" value="1"/>
</dbReference>
<feature type="domain" description="Response regulatory" evidence="8">
    <location>
        <begin position="3"/>
        <end position="119"/>
    </location>
</feature>
<dbReference type="SUPFAM" id="SSF52172">
    <property type="entry name" value="CheY-like"/>
    <property type="match status" value="1"/>
</dbReference>
<dbReference type="InterPro" id="IPR001789">
    <property type="entry name" value="Sig_transdc_resp-reg_receiver"/>
</dbReference>
<evidence type="ECO:0000256" key="6">
    <source>
        <dbReference type="PROSITE-ProRule" id="PRU00169"/>
    </source>
</evidence>
<name>A0A8H9QWV6_CLOPF</name>
<dbReference type="AlphaFoldDB" id="A0A8H9QWV6"/>
<evidence type="ECO:0000259" key="7">
    <source>
        <dbReference type="PROSITE" id="PS01124"/>
    </source>
</evidence>
<reference evidence="9" key="1">
    <citation type="journal article" date="2018" name="Genome Biol.">
        <title>SKESA: strategic k-mer extension for scrupulous assemblies.</title>
        <authorList>
            <person name="Souvorov A."/>
            <person name="Agarwala R."/>
            <person name="Lipman D.J."/>
        </authorList>
    </citation>
    <scope>NUCLEOTIDE SEQUENCE</scope>
    <source>
        <strain evidence="9">C8</strain>
    </source>
</reference>
<comment type="caution">
    <text evidence="9">The sequence shown here is derived from an EMBL/GenBank/DDBJ whole genome shotgun (WGS) entry which is preliminary data.</text>
</comment>
<dbReference type="Pfam" id="PF12833">
    <property type="entry name" value="HTH_18"/>
    <property type="match status" value="1"/>
</dbReference>
<dbReference type="Pfam" id="PF00072">
    <property type="entry name" value="Response_reg"/>
    <property type="match status" value="1"/>
</dbReference>
<dbReference type="PRINTS" id="PR00032">
    <property type="entry name" value="HTHARAC"/>
</dbReference>
<dbReference type="GO" id="GO:0003700">
    <property type="term" value="F:DNA-binding transcription factor activity"/>
    <property type="evidence" value="ECO:0007669"/>
    <property type="project" value="InterPro"/>
</dbReference>
<dbReference type="PROSITE" id="PS00041">
    <property type="entry name" value="HTH_ARAC_FAMILY_1"/>
    <property type="match status" value="1"/>
</dbReference>
<evidence type="ECO:0000259" key="8">
    <source>
        <dbReference type="PROSITE" id="PS50110"/>
    </source>
</evidence>
<keyword evidence="6" id="KW-0597">Phosphoprotein</keyword>
<keyword evidence="4" id="KW-0804">Transcription</keyword>
<dbReference type="Proteomes" id="UP000859547">
    <property type="component" value="Unassembled WGS sequence"/>
</dbReference>
<dbReference type="InterPro" id="IPR018062">
    <property type="entry name" value="HTH_AraC-typ_CS"/>
</dbReference>